<keyword evidence="2" id="KW-1185">Reference proteome</keyword>
<organism evidence="1 2">
    <name type="scientific">Corchorus olitorius</name>
    <dbReference type="NCBI Taxonomy" id="93759"/>
    <lineage>
        <taxon>Eukaryota</taxon>
        <taxon>Viridiplantae</taxon>
        <taxon>Streptophyta</taxon>
        <taxon>Embryophyta</taxon>
        <taxon>Tracheophyta</taxon>
        <taxon>Spermatophyta</taxon>
        <taxon>Magnoliopsida</taxon>
        <taxon>eudicotyledons</taxon>
        <taxon>Gunneridae</taxon>
        <taxon>Pentapetalae</taxon>
        <taxon>rosids</taxon>
        <taxon>malvids</taxon>
        <taxon>Malvales</taxon>
        <taxon>Malvaceae</taxon>
        <taxon>Grewioideae</taxon>
        <taxon>Apeibeae</taxon>
        <taxon>Corchorus</taxon>
    </lineage>
</organism>
<proteinExistence type="predicted"/>
<dbReference type="STRING" id="93759.A0A1R3I2F1"/>
<name>A0A1R3I2F1_9ROSI</name>
<protein>
    <submittedName>
        <fullName evidence="1">Leucine-rich repeat-containing protein</fullName>
    </submittedName>
</protein>
<evidence type="ECO:0000313" key="1">
    <source>
        <dbReference type="EMBL" id="OMO76775.1"/>
    </source>
</evidence>
<dbReference type="EMBL" id="AWUE01019051">
    <property type="protein sequence ID" value="OMO76775.1"/>
    <property type="molecule type" value="Genomic_DNA"/>
</dbReference>
<dbReference type="OrthoDB" id="1746956at2759"/>
<accession>A0A1R3I2F1</accession>
<dbReference type="Proteomes" id="UP000187203">
    <property type="component" value="Unassembled WGS sequence"/>
</dbReference>
<reference evidence="2" key="1">
    <citation type="submission" date="2013-09" db="EMBL/GenBank/DDBJ databases">
        <title>Corchorus olitorius genome sequencing.</title>
        <authorList>
            <person name="Alam M."/>
            <person name="Haque M.S."/>
            <person name="Islam M.S."/>
            <person name="Emdad E.M."/>
            <person name="Islam M.M."/>
            <person name="Ahmed B."/>
            <person name="Halim A."/>
            <person name="Hossen Q.M.M."/>
            <person name="Hossain M.Z."/>
            <person name="Ahmed R."/>
            <person name="Khan M.M."/>
            <person name="Islam R."/>
            <person name="Rashid M.M."/>
            <person name="Khan S.A."/>
            <person name="Rahman M.S."/>
            <person name="Alam M."/>
            <person name="Yahiya A.S."/>
            <person name="Khan M.S."/>
            <person name="Azam M.S."/>
            <person name="Haque T."/>
            <person name="Lashkar M.Z.H."/>
            <person name="Akhand A.I."/>
            <person name="Morshed G."/>
            <person name="Roy S."/>
            <person name="Uddin K.S."/>
            <person name="Rabeya T."/>
            <person name="Hossain A.S."/>
            <person name="Chowdhury A."/>
            <person name="Snigdha A.R."/>
            <person name="Mortoza M.S."/>
            <person name="Matin S.A."/>
            <person name="Hoque S.M.E."/>
            <person name="Islam M.K."/>
            <person name="Roy D.K."/>
            <person name="Haider R."/>
            <person name="Moosa M.M."/>
            <person name="Elias S.M."/>
            <person name="Hasan A.M."/>
            <person name="Jahan S."/>
            <person name="Shafiuddin M."/>
            <person name="Mahmood N."/>
            <person name="Shommy N.S."/>
        </authorList>
    </citation>
    <scope>NUCLEOTIDE SEQUENCE [LARGE SCALE GENOMIC DNA]</scope>
    <source>
        <strain evidence="2">cv. O-4</strain>
    </source>
</reference>
<sequence>MRLGALHEDFDRQLTEVEENLVRIYSSVVEEMGDEDQVNEEVVSILKEAENDVVAERVELSGRHLKILPEAFGKLHDLVYLNFSQNQLQLDAVVYLVDAYDKERFVPMKLLISAILMG</sequence>
<dbReference type="AlphaFoldDB" id="A0A1R3I2F1"/>
<comment type="caution">
    <text evidence="1">The sequence shown here is derived from an EMBL/GenBank/DDBJ whole genome shotgun (WGS) entry which is preliminary data.</text>
</comment>
<gene>
    <name evidence="1" type="ORF">COLO4_25456</name>
</gene>
<evidence type="ECO:0000313" key="2">
    <source>
        <dbReference type="Proteomes" id="UP000187203"/>
    </source>
</evidence>